<gene>
    <name evidence="1" type="ORF">METZ01_LOCUS438858</name>
</gene>
<proteinExistence type="predicted"/>
<name>A0A382YS07_9ZZZZ</name>
<evidence type="ECO:0000313" key="1">
    <source>
        <dbReference type="EMBL" id="SVD86004.1"/>
    </source>
</evidence>
<reference evidence="1" key="1">
    <citation type="submission" date="2018-05" db="EMBL/GenBank/DDBJ databases">
        <authorList>
            <person name="Lanie J.A."/>
            <person name="Ng W.-L."/>
            <person name="Kazmierczak K.M."/>
            <person name="Andrzejewski T.M."/>
            <person name="Davidsen T.M."/>
            <person name="Wayne K.J."/>
            <person name="Tettelin H."/>
            <person name="Glass J.I."/>
            <person name="Rusch D."/>
            <person name="Podicherti R."/>
            <person name="Tsui H.-C.T."/>
            <person name="Winkler M.E."/>
        </authorList>
    </citation>
    <scope>NUCLEOTIDE SEQUENCE</scope>
</reference>
<organism evidence="1">
    <name type="scientific">marine metagenome</name>
    <dbReference type="NCBI Taxonomy" id="408172"/>
    <lineage>
        <taxon>unclassified sequences</taxon>
        <taxon>metagenomes</taxon>
        <taxon>ecological metagenomes</taxon>
    </lineage>
</organism>
<accession>A0A382YS07</accession>
<dbReference type="EMBL" id="UINC01178051">
    <property type="protein sequence ID" value="SVD86004.1"/>
    <property type="molecule type" value="Genomic_DNA"/>
</dbReference>
<feature type="non-terminal residue" evidence="1">
    <location>
        <position position="41"/>
    </location>
</feature>
<protein>
    <submittedName>
        <fullName evidence="1">Uncharacterized protein</fullName>
    </submittedName>
</protein>
<dbReference type="AlphaFoldDB" id="A0A382YS07"/>
<sequence>MSNLGKGNFTSANKGGKFRDFGSVVEDSIYAQQVEADKRLA</sequence>